<proteinExistence type="predicted"/>
<organism evidence="4 5">
    <name type="scientific">Candidatus Competibacter phosphatis</name>
    <dbReference type="NCBI Taxonomy" id="221280"/>
    <lineage>
        <taxon>Bacteria</taxon>
        <taxon>Pseudomonadati</taxon>
        <taxon>Pseudomonadota</taxon>
        <taxon>Gammaproteobacteria</taxon>
        <taxon>Candidatus Competibacteraceae</taxon>
        <taxon>Candidatus Competibacter</taxon>
    </lineage>
</organism>
<dbReference type="PANTHER" id="PTHR30055:SF146">
    <property type="entry name" value="HTH-TYPE TRANSCRIPTIONAL DUAL REGULATOR CECR"/>
    <property type="match status" value="1"/>
</dbReference>
<keyword evidence="1 2" id="KW-0238">DNA-binding</keyword>
<dbReference type="InterPro" id="IPR050109">
    <property type="entry name" value="HTH-type_TetR-like_transc_reg"/>
</dbReference>
<feature type="domain" description="HTH tetR-type" evidence="3">
    <location>
        <begin position="12"/>
        <end position="70"/>
    </location>
</feature>
<dbReference type="Gene3D" id="1.10.357.10">
    <property type="entry name" value="Tetracycline Repressor, domain 2"/>
    <property type="match status" value="1"/>
</dbReference>
<dbReference type="EMBL" id="SPMZ01000075">
    <property type="protein sequence ID" value="NMQ21074.1"/>
    <property type="molecule type" value="Genomic_DNA"/>
</dbReference>
<evidence type="ECO:0000259" key="3">
    <source>
        <dbReference type="PROSITE" id="PS50977"/>
    </source>
</evidence>
<keyword evidence="5" id="KW-1185">Reference proteome</keyword>
<dbReference type="PANTHER" id="PTHR30055">
    <property type="entry name" value="HTH-TYPE TRANSCRIPTIONAL REGULATOR RUTR"/>
    <property type="match status" value="1"/>
</dbReference>
<name>A0ABX1TSX4_9GAMM</name>
<accession>A0ABX1TSX4</accession>
<sequence>MTRPRKPSNQELRTRKDLLLAASRLMKQGRTPTMDEVAAEALVSRATAYRHFPKIEALLVEAPLDAAVADPRTLFADDPSDDVEERVDRAEASLHEMIYQNEAQLRILLANSIRRDLTDDSIPARQNRRLPLIEAALAPARARLPEADYERLCAALALVFGVESMIVFRDVLGVDSDTARTVKSWAVRALVRAALQDSTSIAAE</sequence>
<dbReference type="PROSITE" id="PS50977">
    <property type="entry name" value="HTH_TETR_2"/>
    <property type="match status" value="1"/>
</dbReference>
<comment type="caution">
    <text evidence="4">The sequence shown here is derived from an EMBL/GenBank/DDBJ whole genome shotgun (WGS) entry which is preliminary data.</text>
</comment>
<gene>
    <name evidence="4" type="ORF">E4P82_18870</name>
</gene>
<evidence type="ECO:0000313" key="4">
    <source>
        <dbReference type="EMBL" id="NMQ21074.1"/>
    </source>
</evidence>
<feature type="DNA-binding region" description="H-T-H motif" evidence="2">
    <location>
        <begin position="33"/>
        <end position="52"/>
    </location>
</feature>
<dbReference type="Proteomes" id="UP000760480">
    <property type="component" value="Unassembled WGS sequence"/>
</dbReference>
<dbReference type="InterPro" id="IPR001647">
    <property type="entry name" value="HTH_TetR"/>
</dbReference>
<reference evidence="4 5" key="1">
    <citation type="submission" date="2019-03" db="EMBL/GenBank/DDBJ databases">
        <title>Metabolic reconstructions from genomes of highly enriched 'Candidatus Accumulibacter' and 'Candidatus Competibacter' bioreactor populations.</title>
        <authorList>
            <person name="Annavajhala M.K."/>
            <person name="Welles L."/>
            <person name="Abbas B."/>
            <person name="Sorokin D."/>
            <person name="Park H."/>
            <person name="Van Loosdrecht M."/>
            <person name="Chandran K."/>
        </authorList>
    </citation>
    <scope>NUCLEOTIDE SEQUENCE [LARGE SCALE GENOMIC DNA]</scope>
    <source>
        <strain evidence="4 5">SBR_G</strain>
    </source>
</reference>
<evidence type="ECO:0000313" key="5">
    <source>
        <dbReference type="Proteomes" id="UP000760480"/>
    </source>
</evidence>
<dbReference type="InterPro" id="IPR009057">
    <property type="entry name" value="Homeodomain-like_sf"/>
</dbReference>
<dbReference type="SUPFAM" id="SSF46689">
    <property type="entry name" value="Homeodomain-like"/>
    <property type="match status" value="1"/>
</dbReference>
<evidence type="ECO:0000256" key="2">
    <source>
        <dbReference type="PROSITE-ProRule" id="PRU00335"/>
    </source>
</evidence>
<dbReference type="Pfam" id="PF00440">
    <property type="entry name" value="TetR_N"/>
    <property type="match status" value="1"/>
</dbReference>
<protein>
    <submittedName>
        <fullName evidence="4">TetR/AcrR family transcriptional regulator</fullName>
    </submittedName>
</protein>
<evidence type="ECO:0000256" key="1">
    <source>
        <dbReference type="ARBA" id="ARBA00023125"/>
    </source>
</evidence>